<gene>
    <name evidence="2" type="ORF">HMPREF9004_0245</name>
</gene>
<accession>N6W8M3</accession>
<dbReference type="RefSeq" id="WP_005961884.1">
    <property type="nucleotide sequence ID" value="NZ_CP040505.1"/>
</dbReference>
<sequence>MSFHAFIQRVFFNTYVDWHMKNPSFDRDGFHIVGIDNSVKAMRDGYFTYTQIRPPRPIHGCTSITARVADAEGVTNLHLRIADTTYRIANVSYEETTRLLRAFVTKSVLPDRSRWVEVPSGEEERTAQRFAELVDLLLGDPQSGQRFLSTALPKNSGDFEEAWLELSEELIGCGKAVELGLRTERDDFLVSVKGLLPDSLPRIDESALSEDACIMQWCAAINSSWSEHVLAAMDIGSDTYVMLVLDAEEFARARRLARSVLLRIAPAEQM</sequence>
<dbReference type="PATRIC" id="fig|888050.3.peg.240"/>
<protein>
    <recommendedName>
        <fullName evidence="1">DUF6630 domain-containing protein</fullName>
    </recommendedName>
</protein>
<dbReference type="Pfam" id="PF20335">
    <property type="entry name" value="DUF6630"/>
    <property type="match status" value="1"/>
</dbReference>
<dbReference type="Proteomes" id="UP000013015">
    <property type="component" value="Unassembled WGS sequence"/>
</dbReference>
<comment type="caution">
    <text evidence="2">The sequence shown here is derived from an EMBL/GenBank/DDBJ whole genome shotgun (WGS) entry which is preliminary data.</text>
</comment>
<feature type="domain" description="DUF6630" evidence="1">
    <location>
        <begin position="155"/>
        <end position="265"/>
    </location>
</feature>
<dbReference type="InterPro" id="IPR046582">
    <property type="entry name" value="DUF6630"/>
</dbReference>
<dbReference type="HOGENOM" id="CLU_1029894_0_0_11"/>
<reference evidence="2 3" key="1">
    <citation type="submission" date="2013-03" db="EMBL/GenBank/DDBJ databases">
        <title>Reference genome for the Human Microbiome Project.</title>
        <authorList>
            <person name="Aqrawi P."/>
            <person name="Ayvaz T."/>
            <person name="Bess C."/>
            <person name="Blankenburg K."/>
            <person name="Coyle M."/>
            <person name="Deng J."/>
            <person name="Forbes L."/>
            <person name="Fowler G."/>
            <person name="Francisco L."/>
            <person name="Fu Q."/>
            <person name="Gibbs R."/>
            <person name="Gross S."/>
            <person name="Gubbala S."/>
            <person name="Hale W."/>
            <person name="Hemphill L."/>
            <person name="Highlander S."/>
            <person name="Hirani K."/>
            <person name="Jackson L."/>
            <person name="Jakkamsetti A."/>
            <person name="Javaid M."/>
            <person name="Jayaseelan J.C."/>
            <person name="Jiang H."/>
            <person name="Joshi V."/>
            <person name="Korchina V."/>
            <person name="Kovar C."/>
            <person name="Lara F."/>
            <person name="Lee S."/>
            <person name="Liu Y."/>
            <person name="Mata R."/>
            <person name="Mathew T."/>
            <person name="Munidasa M."/>
            <person name="Muzny D."/>
            <person name="Nazareth L."/>
            <person name="Ngo R."/>
            <person name="Nguyen L."/>
            <person name="Nguyen N."/>
            <person name="Okwuonu G."/>
            <person name="Ongeri F."/>
            <person name="Palculict T."/>
            <person name="Patil S."/>
            <person name="Petrosino J."/>
            <person name="Pham C."/>
            <person name="Pham P."/>
            <person name="Pu L.-L."/>
            <person name="Qin X."/>
            <person name="Qu J."/>
            <person name="Reid J."/>
            <person name="Ross M."/>
            <person name="Ruth R."/>
            <person name="Saada N."/>
            <person name="San Lucas F."/>
            <person name="Santibanez J."/>
            <person name="Shang Y."/>
            <person name="Simmons D."/>
            <person name="Song X.-Z."/>
            <person name="Tang L.-Y."/>
            <person name="Thornton R."/>
            <person name="Warren J."/>
            <person name="Weissenberger G."/>
            <person name="Wilczek-Boney K."/>
            <person name="Worley K."/>
            <person name="Youmans B."/>
            <person name="Zhang J."/>
            <person name="Zhang L."/>
            <person name="Zhao Z."/>
            <person name="Zhou C."/>
            <person name="Zhu D."/>
            <person name="Zhu Y."/>
        </authorList>
    </citation>
    <scope>NUCLEOTIDE SEQUENCE [LARGE SCALE GENOMIC DNA]</scope>
    <source>
        <strain evidence="2 3">F0333</strain>
    </source>
</reference>
<evidence type="ECO:0000259" key="1">
    <source>
        <dbReference type="Pfam" id="PF20335"/>
    </source>
</evidence>
<evidence type="ECO:0000313" key="3">
    <source>
        <dbReference type="Proteomes" id="UP000013015"/>
    </source>
</evidence>
<evidence type="ECO:0000313" key="2">
    <source>
        <dbReference type="EMBL" id="ENO18910.1"/>
    </source>
</evidence>
<dbReference type="eggNOG" id="ENOG502ZBWV">
    <property type="taxonomic scope" value="Bacteria"/>
</dbReference>
<name>N6W8M3_9ACTO</name>
<dbReference type="EMBL" id="AQHZ01000005">
    <property type="protein sequence ID" value="ENO18910.1"/>
    <property type="molecule type" value="Genomic_DNA"/>
</dbReference>
<dbReference type="OrthoDB" id="5107934at2"/>
<dbReference type="AlphaFoldDB" id="N6W8M3"/>
<organism evidence="2 3">
    <name type="scientific">Schaalia cardiffensis F0333</name>
    <dbReference type="NCBI Taxonomy" id="888050"/>
    <lineage>
        <taxon>Bacteria</taxon>
        <taxon>Bacillati</taxon>
        <taxon>Actinomycetota</taxon>
        <taxon>Actinomycetes</taxon>
        <taxon>Actinomycetales</taxon>
        <taxon>Actinomycetaceae</taxon>
        <taxon>Schaalia</taxon>
    </lineage>
</organism>
<proteinExistence type="predicted"/>
<keyword evidence="3" id="KW-1185">Reference proteome</keyword>